<accession>A0A507B459</accession>
<feature type="transmembrane region" description="Helical" evidence="1">
    <location>
        <begin position="42"/>
        <end position="61"/>
    </location>
</feature>
<keyword evidence="1" id="KW-0472">Membrane</keyword>
<evidence type="ECO:0000256" key="1">
    <source>
        <dbReference type="SAM" id="Phobius"/>
    </source>
</evidence>
<keyword evidence="1" id="KW-1133">Transmembrane helix</keyword>
<feature type="transmembrane region" description="Helical" evidence="1">
    <location>
        <begin position="12"/>
        <end position="30"/>
    </location>
</feature>
<reference evidence="2 3" key="1">
    <citation type="submission" date="2019-06" db="EMBL/GenBank/DDBJ databases">
        <title>Draft genome sequence of the filamentous fungus Phialemoniopsis curvata isolated from diesel fuel.</title>
        <authorList>
            <person name="Varaljay V.A."/>
            <person name="Lyon W.J."/>
            <person name="Crouch A.L."/>
            <person name="Drake C.E."/>
            <person name="Hollomon J.M."/>
            <person name="Nadeau L.J."/>
            <person name="Nunn H.S."/>
            <person name="Stevenson B.S."/>
            <person name="Bojanowski C.L."/>
            <person name="Crookes-Goodson W.J."/>
        </authorList>
    </citation>
    <scope>NUCLEOTIDE SEQUENCE [LARGE SCALE GENOMIC DNA]</scope>
    <source>
        <strain evidence="2 3">D216</strain>
    </source>
</reference>
<keyword evidence="1" id="KW-0812">Transmembrane</keyword>
<evidence type="ECO:0000313" key="2">
    <source>
        <dbReference type="EMBL" id="TPX11658.1"/>
    </source>
</evidence>
<sequence length="138" mass="15551">MPRPTPQPGVELFRCMLAFLLFFMVVYIAVAPKQMIKVNPEIAAVSFGALTTLVPLYVVFLQCCPLPYAIKPLIATDVLCGACWAASTVLLPYWDRNVRYMSWPGDPEWSFECTSAAEREDFVLLTAGEDYVQYINIM</sequence>
<organism evidence="2 3">
    <name type="scientific">Thyridium curvatum</name>
    <dbReference type="NCBI Taxonomy" id="1093900"/>
    <lineage>
        <taxon>Eukaryota</taxon>
        <taxon>Fungi</taxon>
        <taxon>Dikarya</taxon>
        <taxon>Ascomycota</taxon>
        <taxon>Pezizomycotina</taxon>
        <taxon>Sordariomycetes</taxon>
        <taxon>Sordariomycetidae</taxon>
        <taxon>Thyridiales</taxon>
        <taxon>Thyridiaceae</taxon>
        <taxon>Thyridium</taxon>
    </lineage>
</organism>
<comment type="caution">
    <text evidence="2">The sequence shown here is derived from an EMBL/GenBank/DDBJ whole genome shotgun (WGS) entry which is preliminary data.</text>
</comment>
<keyword evidence="3" id="KW-1185">Reference proteome</keyword>
<protein>
    <submittedName>
        <fullName evidence="2">Uncharacterized protein</fullName>
    </submittedName>
</protein>
<proteinExistence type="predicted"/>
<name>A0A507B459_9PEZI</name>
<dbReference type="RefSeq" id="XP_030993369.1">
    <property type="nucleotide sequence ID" value="XM_031142403.1"/>
</dbReference>
<dbReference type="GeneID" id="41975084"/>
<dbReference type="EMBL" id="SKBQ01000047">
    <property type="protein sequence ID" value="TPX11658.1"/>
    <property type="molecule type" value="Genomic_DNA"/>
</dbReference>
<evidence type="ECO:0000313" key="3">
    <source>
        <dbReference type="Proteomes" id="UP000319257"/>
    </source>
</evidence>
<gene>
    <name evidence="2" type="ORF">E0L32_007637</name>
</gene>
<dbReference type="InParanoid" id="A0A507B459"/>
<feature type="transmembrane region" description="Helical" evidence="1">
    <location>
        <begin position="73"/>
        <end position="94"/>
    </location>
</feature>
<dbReference type="Proteomes" id="UP000319257">
    <property type="component" value="Unassembled WGS sequence"/>
</dbReference>
<dbReference type="AlphaFoldDB" id="A0A507B459"/>